<feature type="region of interest" description="Disordered" evidence="2">
    <location>
        <begin position="338"/>
        <end position="385"/>
    </location>
</feature>
<dbReference type="Proteomes" id="UP000789595">
    <property type="component" value="Unassembled WGS sequence"/>
</dbReference>
<feature type="chain" id="PRO_5035157864" description="CS domain-containing protein" evidence="3">
    <location>
        <begin position="22"/>
        <end position="385"/>
    </location>
</feature>
<dbReference type="PROSITE" id="PS51203">
    <property type="entry name" value="CS"/>
    <property type="match status" value="1"/>
</dbReference>
<dbReference type="EMBL" id="CAKKNE010000005">
    <property type="protein sequence ID" value="CAH0375879.1"/>
    <property type="molecule type" value="Genomic_DNA"/>
</dbReference>
<evidence type="ECO:0000313" key="6">
    <source>
        <dbReference type="Proteomes" id="UP000789595"/>
    </source>
</evidence>
<dbReference type="InterPro" id="IPR007052">
    <property type="entry name" value="CS_dom"/>
</dbReference>
<organism evidence="5 6">
    <name type="scientific">Pelagomonas calceolata</name>
    <dbReference type="NCBI Taxonomy" id="35677"/>
    <lineage>
        <taxon>Eukaryota</taxon>
        <taxon>Sar</taxon>
        <taxon>Stramenopiles</taxon>
        <taxon>Ochrophyta</taxon>
        <taxon>Pelagophyceae</taxon>
        <taxon>Pelagomonadales</taxon>
        <taxon>Pelagomonadaceae</taxon>
        <taxon>Pelagomonas</taxon>
    </lineage>
</organism>
<name>A0A8J2X161_9STRA</name>
<sequence>MMRRLLLIIPAVAASTTISDCDVKHASAATLVSALRRGDFGCAATLASAVDATDLAVNEALLELRSAEQRLKDVRDALRTSEASSGKGMAPAHQWAQSGDELFVSVKFAHKWDAPATLVGENDVESVQFEEELVTVRARKGSKRFDLEIVPLRPIDPQNSSWVSASVGRLTLTLAKAQNQSWWPRLNRDKVKPSNQGVWWDKQELYDKERDKVEKVERERLKKQREEREKTPNEQLAETVEAKLKEDEAELELAEEMPPILTDEAQEASVKAERRKALCRKQAARERKEAEEDGKKAVVKEQARTQLALEDVENWLTYAIQQIDADAKKESAGIGGVVVGDGVPVDMPDVPEADSLLRRRAKKRGEPVEKKKRKKKKKDDSKEDL</sequence>
<evidence type="ECO:0000256" key="3">
    <source>
        <dbReference type="SAM" id="SignalP"/>
    </source>
</evidence>
<feature type="compositionally biased region" description="Low complexity" evidence="2">
    <location>
        <begin position="340"/>
        <end position="350"/>
    </location>
</feature>
<dbReference type="Gene3D" id="2.60.40.790">
    <property type="match status" value="1"/>
</dbReference>
<protein>
    <recommendedName>
        <fullName evidence="4">CS domain-containing protein</fullName>
    </recommendedName>
</protein>
<keyword evidence="1" id="KW-0175">Coiled coil</keyword>
<keyword evidence="6" id="KW-1185">Reference proteome</keyword>
<evidence type="ECO:0000313" key="5">
    <source>
        <dbReference type="EMBL" id="CAH0375879.1"/>
    </source>
</evidence>
<dbReference type="CDD" id="cd06463">
    <property type="entry name" value="p23_like"/>
    <property type="match status" value="1"/>
</dbReference>
<accession>A0A8J2X161</accession>
<evidence type="ECO:0000256" key="1">
    <source>
        <dbReference type="SAM" id="Coils"/>
    </source>
</evidence>
<keyword evidence="3" id="KW-0732">Signal</keyword>
<gene>
    <name evidence="5" type="ORF">PECAL_5P04270</name>
</gene>
<dbReference type="OrthoDB" id="204603at2759"/>
<dbReference type="AlphaFoldDB" id="A0A8J2X161"/>
<evidence type="ECO:0000259" key="4">
    <source>
        <dbReference type="PROSITE" id="PS51203"/>
    </source>
</evidence>
<feature type="coiled-coil region" evidence="1">
    <location>
        <begin position="206"/>
        <end position="257"/>
    </location>
</feature>
<feature type="domain" description="CS" evidence="4">
    <location>
        <begin position="88"/>
        <end position="187"/>
    </location>
</feature>
<proteinExistence type="predicted"/>
<comment type="caution">
    <text evidence="5">The sequence shown here is derived from an EMBL/GenBank/DDBJ whole genome shotgun (WGS) entry which is preliminary data.</text>
</comment>
<feature type="signal peptide" evidence="3">
    <location>
        <begin position="1"/>
        <end position="21"/>
    </location>
</feature>
<feature type="coiled-coil region" evidence="1">
    <location>
        <begin position="57"/>
        <end position="84"/>
    </location>
</feature>
<reference evidence="5" key="1">
    <citation type="submission" date="2021-11" db="EMBL/GenBank/DDBJ databases">
        <authorList>
            <consortium name="Genoscope - CEA"/>
            <person name="William W."/>
        </authorList>
    </citation>
    <scope>NUCLEOTIDE SEQUENCE</scope>
</reference>
<dbReference type="SUPFAM" id="SSF49764">
    <property type="entry name" value="HSP20-like chaperones"/>
    <property type="match status" value="1"/>
</dbReference>
<evidence type="ECO:0000256" key="2">
    <source>
        <dbReference type="SAM" id="MobiDB-lite"/>
    </source>
</evidence>
<dbReference type="InterPro" id="IPR008978">
    <property type="entry name" value="HSP20-like_chaperone"/>
</dbReference>